<keyword evidence="2" id="KW-1185">Reference proteome</keyword>
<evidence type="ECO:0000313" key="2">
    <source>
        <dbReference type="Proteomes" id="UP001058074"/>
    </source>
</evidence>
<sequence length="720" mass="81595">MEIKHSKKVPYIEQMQQTECGLCCTAMILRYYKHYETLSELRNRLEAGRDGLKLSQIRNYFKVKGFQTFAYKTSVEGLAKVNLPAIVFFNNEHFVVLEKMTNSTAIVVDPAFGRRKMSQDELRENFTNIVLSVVPTEEFKPKKKQEKSWAGIMENLKHKKLLFTKIALISVLTYLISISIPVVVQYLIDEVALKNNSGMLMPYVAAILGIMALFAALTYIRGDNVIKLQVFLDNCLMGGTFKKLLSLPYKYFEVRSNGDLLFRLNSLHILRDLLSEQVIKGIMDFGAIVFILCYMVSRSIPLTVVTLILFALNGLAIIYMRPFMMEANQYEIVENSKLQTVQVETVYSILGVKTTGVEDQIFNSWNERYKKSIERYKYKSKILNIYTSMISVTQTVSPFLILFIGVQQYFSSHISLGTVIAYYSLSNTFFATGVSLFQTFNNFLLASSYLERIKDITDAKEEKSPENAKEIQLSGEIKLDNVSFAYTNTSPEVIKNVSLHIKKGQKVAIVGASGSGKSTLSKILLGLYEPTNGDIYYDDINFNELNKQNVRKQLGIVPQDISLFNKSIFENIKMNKDDITLEDVKKAAEIAQIAEEIEAMPMGYNTFVSDMGMNLSGGQRQRIALARAIINHPKLIILDEATSSLDTVNEVKVSNYFKNIGCTRIVIAHRLSTIIDSDVIYVMDKGQLVEAGTHKELMLRNGLYASLYKAKEEKEEKEVS</sequence>
<comment type="caution">
    <text evidence="1">The sequence shown here is derived from an EMBL/GenBank/DDBJ whole genome shotgun (WGS) entry which is preliminary data.</text>
</comment>
<proteinExistence type="predicted"/>
<evidence type="ECO:0000313" key="1">
    <source>
        <dbReference type="EMBL" id="GKX68949.1"/>
    </source>
</evidence>
<name>A0ACB5RIP8_9CLOT</name>
<gene>
    <name evidence="1" type="primary">clyB</name>
    <name evidence="1" type="ORF">rsdtw13_42070</name>
</gene>
<dbReference type="EMBL" id="BROD01000002">
    <property type="protein sequence ID" value="GKX68949.1"/>
    <property type="molecule type" value="Genomic_DNA"/>
</dbReference>
<organism evidence="1 2">
    <name type="scientific">Inconstantimicrobium mannanitabidum</name>
    <dbReference type="NCBI Taxonomy" id="1604901"/>
    <lineage>
        <taxon>Bacteria</taxon>
        <taxon>Bacillati</taxon>
        <taxon>Bacillota</taxon>
        <taxon>Clostridia</taxon>
        <taxon>Eubacteriales</taxon>
        <taxon>Clostridiaceae</taxon>
        <taxon>Inconstantimicrobium</taxon>
    </lineage>
</organism>
<protein>
    <submittedName>
        <fullName evidence="1">Peptidase C39</fullName>
    </submittedName>
</protein>
<accession>A0ACB5RIP8</accession>
<dbReference type="Proteomes" id="UP001058074">
    <property type="component" value="Unassembled WGS sequence"/>
</dbReference>
<reference evidence="1" key="1">
    <citation type="journal article" date="2025" name="Int. J. Syst. Evol. Microbiol.">
        <title>Inconstantimicrobium mannanitabidum sp. nov., a novel member of the family Clostridiaceae isolated from anoxic soil under the treatment of reductive soil disinfestation.</title>
        <authorList>
            <person name="Ueki A."/>
            <person name="Tonouchi A."/>
            <person name="Honma S."/>
            <person name="Kaku N."/>
            <person name="Ueki K."/>
        </authorList>
    </citation>
    <scope>NUCLEOTIDE SEQUENCE</scope>
    <source>
        <strain evidence="1">TW13</strain>
    </source>
</reference>